<dbReference type="EMBL" id="CP017634">
    <property type="protein sequence ID" value="ATW27208.1"/>
    <property type="molecule type" value="Genomic_DNA"/>
</dbReference>
<protein>
    <submittedName>
        <fullName evidence="1">Uncharacterized protein</fullName>
    </submittedName>
</protein>
<dbReference type="GO" id="GO:0050485">
    <property type="term" value="F:oxidoreductase activity, acting on X-H and Y-H to form an X-Y bond, with a disulfide as acceptor"/>
    <property type="evidence" value="ECO:0007669"/>
    <property type="project" value="InterPro"/>
</dbReference>
<dbReference type="Proteomes" id="UP000323521">
    <property type="component" value="Chromosome"/>
</dbReference>
<sequence length="412" mass="45004">MKLSLQKIHVNRVEFGKHFSVEHGLLTINMEKLKNELLKDCHLKSLEINIVHPGDCCRVINVLDVIEPTWKPDMLGLFPNLLGEKNGVGMGTTIKLSGMCIVTCCNLPFEVQEAIIDYSTSLLGFSLFSSLCGIIIEITPDTGYPKPDIIKSLQLAGLKSAALIAEWTHSSSYPDSHQIYQINKVAHYLPGAIGILELAGGGRLSGDLLYGQTVEEDICTIHPNELVDGAIVSGLIRDSANRNTTYFYQNNPLVNALMEAHGQMVSFNGLILLTEKSSCQLRSIEDECLVLVQMLQLLNATGAIICGGRNKLAVKRMCVLHDKCNALGIKVVMMPANGEQCAEMGRRQQVKEFDNLISIGNGEEEIILPEVKRVYGGKYIRGNNAMNEVKVPIQTMVGSINPCGGGVIRANG</sequence>
<dbReference type="InterPro" id="IPR015417">
    <property type="entry name" value="Gly_reductase_pB_sua/b"/>
</dbReference>
<organism evidence="1 2">
    <name type="scientific">Formimonas warabiya</name>
    <dbReference type="NCBI Taxonomy" id="1761012"/>
    <lineage>
        <taxon>Bacteria</taxon>
        <taxon>Bacillati</taxon>
        <taxon>Bacillota</taxon>
        <taxon>Clostridia</taxon>
        <taxon>Eubacteriales</taxon>
        <taxon>Peptococcaceae</taxon>
        <taxon>Candidatus Formimonas</taxon>
    </lineage>
</organism>
<dbReference type="Pfam" id="PF09338">
    <property type="entry name" value="Gly_reductase"/>
    <property type="match status" value="1"/>
</dbReference>
<evidence type="ECO:0000313" key="1">
    <source>
        <dbReference type="EMBL" id="ATW27208.1"/>
    </source>
</evidence>
<proteinExistence type="predicted"/>
<reference evidence="1 2" key="1">
    <citation type="submission" date="2016-10" db="EMBL/GenBank/DDBJ databases">
        <title>Complete Genome Sequence of Peptococcaceae strain DCMF.</title>
        <authorList>
            <person name="Edwards R.J."/>
            <person name="Holland S.I."/>
            <person name="Deshpande N.P."/>
            <person name="Wong Y.K."/>
            <person name="Ertan H."/>
            <person name="Manefield M."/>
            <person name="Russell T.L."/>
            <person name="Lee M.J."/>
        </authorList>
    </citation>
    <scope>NUCLEOTIDE SEQUENCE [LARGE SCALE GENOMIC DNA]</scope>
    <source>
        <strain evidence="1 2">DCMF</strain>
    </source>
</reference>
<keyword evidence="2" id="KW-1185">Reference proteome</keyword>
<name>A0A3G1KXJ8_FORW1</name>
<dbReference type="KEGG" id="fwa:DCMF_22825"/>
<dbReference type="RefSeq" id="WP_214658828.1">
    <property type="nucleotide sequence ID" value="NZ_CP017634.1"/>
</dbReference>
<accession>A0A3G1KXJ8</accession>
<gene>
    <name evidence="1" type="ORF">DCMF_22825</name>
</gene>
<dbReference type="AlphaFoldDB" id="A0A3G1KXJ8"/>
<evidence type="ECO:0000313" key="2">
    <source>
        <dbReference type="Proteomes" id="UP000323521"/>
    </source>
</evidence>